<comment type="caution">
    <text evidence="4">Lacks conserved residue(s) required for the propagation of feature annotation.</text>
</comment>
<evidence type="ECO:0000313" key="6">
    <source>
        <dbReference type="Proteomes" id="UP000204667"/>
    </source>
</evidence>
<gene>
    <name evidence="5" type="primary">p26-1</name>
</gene>
<evidence type="ECO:0000313" key="5">
    <source>
        <dbReference type="EMBL" id="AKN80627.1"/>
    </source>
</evidence>
<dbReference type="RefSeq" id="YP_009165631.1">
    <property type="nucleotide sequence ID" value="NC_027923.1"/>
</dbReference>
<comment type="subunit">
    <text evidence="4">Homodimer.</text>
</comment>
<name>A0A0M3WR28_9ABAC</name>
<dbReference type="Proteomes" id="UP000204667">
    <property type="component" value="Segment"/>
</dbReference>
<feature type="unsure residue" description="D or N" evidence="5">
    <location>
        <position position="143"/>
    </location>
</feature>
<keyword evidence="2 4" id="KW-0378">Hydrolase</keyword>
<organism evidence="5 6">
    <name type="scientific">Perigonia lusca single nucleopolyhedrovirus</name>
    <dbReference type="NCBI Taxonomy" id="1675865"/>
    <lineage>
        <taxon>Viruses</taxon>
        <taxon>Viruses incertae sedis</taxon>
        <taxon>Naldaviricetes</taxon>
        <taxon>Lefavirales</taxon>
        <taxon>Baculoviridae</taxon>
        <taxon>Alphabaculovirus</taxon>
        <taxon>Alphabaculovirus peluscae</taxon>
        <taxon>Perigonia lusca nucleopolyhedrovirus</taxon>
    </lineage>
</organism>
<comment type="domain">
    <text evidence="4">The substrate binding site is formed by the N-terminus of a monomer and the C-terminus of the opposite monomer.</text>
</comment>
<dbReference type="EMBL" id="KM596836">
    <property type="protein sequence ID" value="AKN80627.1"/>
    <property type="molecule type" value="Genomic_DNA"/>
</dbReference>
<dbReference type="GO" id="GO:0004518">
    <property type="term" value="F:nuclease activity"/>
    <property type="evidence" value="ECO:0007669"/>
    <property type="project" value="UniProtKB-UniRule"/>
</dbReference>
<evidence type="ECO:0000256" key="3">
    <source>
        <dbReference type="ARBA" id="ARBA00023932"/>
    </source>
</evidence>
<dbReference type="GO" id="GO:0016787">
    <property type="term" value="F:hydrolase activity"/>
    <property type="evidence" value="ECO:0007669"/>
    <property type="project" value="UniProtKB-KW"/>
</dbReference>
<comment type="catalytic activity">
    <reaction evidence="3">
        <text>2',3'-cGAMP + H2O = Gp(2'-5')Ap(3') + H(+)</text>
        <dbReference type="Rhea" id="RHEA:59472"/>
        <dbReference type="ChEBI" id="CHEBI:15377"/>
        <dbReference type="ChEBI" id="CHEBI:15378"/>
        <dbReference type="ChEBI" id="CHEBI:143093"/>
        <dbReference type="ChEBI" id="CHEBI:143098"/>
    </reaction>
    <physiologicalReaction direction="left-to-right" evidence="3">
        <dbReference type="Rhea" id="RHEA:59473"/>
    </physiologicalReaction>
</comment>
<dbReference type="OrthoDB" id="7755at10239"/>
<protein>
    <submittedName>
        <fullName evidence="5">p26-1</fullName>
    </submittedName>
</protein>
<evidence type="ECO:0000256" key="4">
    <source>
        <dbReference type="HAMAP-Rule" id="MF_04143"/>
    </source>
</evidence>
<feature type="active site" description="Proton acceptor; shared with catalytic histidine of dimeric partner" evidence="4">
    <location>
        <position position="232"/>
    </location>
</feature>
<proteinExistence type="inferred from homology"/>
<sequence>MVNVVTILLMSLTTMLTVTADTHSASPTPQQPESQEVYEVEYSIDEINKRVNVIKHKGSSVHIEVFEPNGVSNGHEYLDTMHHFPGVASTVVFDGAYGGNDAILHVLLNDGTLARFTPSRVYTNFHSHKNRLVYGQMHSFVVDDYELANRIYLGAPIFQNRKLISVVSCRYDEYDDGIAVFPISAVRSAGLVSGQIEYDSRVIVHNFEPGMSVYGKKQLPYESTVPSMLSLKRFAINAHNNRRAYRDLPRAINVFHNRQNIVLTVTEGEFEMSRVRMDGPLVRPQT</sequence>
<accession>A0A0M3WR28</accession>
<feature type="site" description="Substrate binding" evidence="4">
    <location>
        <position position="276"/>
    </location>
</feature>
<feature type="site" description="Substrate binding" evidence="4">
    <location>
        <position position="274"/>
    </location>
</feature>
<dbReference type="HAMAP" id="MF_04143">
    <property type="entry name" value="Poxins"/>
    <property type="match status" value="1"/>
</dbReference>
<comment type="function">
    <text evidence="4">Nuclease that cleaves host 2',3'-cGAMP.</text>
</comment>
<evidence type="ECO:0000256" key="1">
    <source>
        <dbReference type="ARBA" id="ARBA00022722"/>
    </source>
</evidence>
<dbReference type="Pfam" id="PF04766">
    <property type="entry name" value="Baculo_p26"/>
    <property type="match status" value="1"/>
</dbReference>
<reference evidence="5 6" key="1">
    <citation type="journal article" date="2016" name="Sci. Rep.">
        <title>Genome sequence of Perigonia lusca single nucleopolyhedrovirus: insights into the evolution of a nucleotide metabolism enzyme in the family Baculoviridae.</title>
        <authorList>
            <person name="Ardisson-Araujo D.M."/>
            <person name="Lima R.N."/>
            <person name="Melo F.L."/>
            <person name="Clem R.J."/>
            <person name="Huang N."/>
            <person name="Bao S.N."/>
            <person name="Sosa-Gomez D.R."/>
            <person name="Ribeiro B.M."/>
        </authorList>
    </citation>
    <scope>NUCLEOTIDE SEQUENCE [LARGE SCALE GENOMIC DNA]</scope>
</reference>
<dbReference type="GO" id="GO:0061507">
    <property type="term" value="F:2',3'-cyclic GMP-AMP binding"/>
    <property type="evidence" value="ECO:0007669"/>
    <property type="project" value="UniProtKB-UniRule"/>
</dbReference>
<feature type="site" description="Substrate binding" evidence="4">
    <location>
        <position position="131"/>
    </location>
</feature>
<keyword evidence="6" id="KW-1185">Reference proteome</keyword>
<feature type="active site" description="Proton donor" evidence="4">
    <location>
        <position position="82"/>
    </location>
</feature>
<keyword evidence="1 4" id="KW-0540">Nuclease</keyword>
<dbReference type="InterPro" id="IPR006853">
    <property type="entry name" value="Poxin_vir"/>
</dbReference>
<evidence type="ECO:0000256" key="2">
    <source>
        <dbReference type="ARBA" id="ARBA00022801"/>
    </source>
</evidence>
<dbReference type="GeneID" id="26040057"/>
<dbReference type="KEGG" id="vg:26040057"/>